<dbReference type="Pfam" id="PF12796">
    <property type="entry name" value="Ank_2"/>
    <property type="match status" value="1"/>
</dbReference>
<keyword evidence="2" id="KW-0813">Transport</keyword>
<keyword evidence="9 16" id="KW-1133">Transmembrane helix</keyword>
<organism evidence="18 19">
    <name type="scientific">Phaedon cochleariae</name>
    <name type="common">Mustard beetle</name>
    <dbReference type="NCBI Taxonomy" id="80249"/>
    <lineage>
        <taxon>Eukaryota</taxon>
        <taxon>Metazoa</taxon>
        <taxon>Ecdysozoa</taxon>
        <taxon>Arthropoda</taxon>
        <taxon>Hexapoda</taxon>
        <taxon>Insecta</taxon>
        <taxon>Pterygota</taxon>
        <taxon>Neoptera</taxon>
        <taxon>Endopterygota</taxon>
        <taxon>Coleoptera</taxon>
        <taxon>Polyphaga</taxon>
        <taxon>Cucujiformia</taxon>
        <taxon>Chrysomeloidea</taxon>
        <taxon>Chrysomelidae</taxon>
        <taxon>Chrysomelinae</taxon>
        <taxon>Chrysomelini</taxon>
        <taxon>Phaedon</taxon>
    </lineage>
</organism>
<feature type="transmembrane region" description="Helical" evidence="16">
    <location>
        <begin position="653"/>
        <end position="675"/>
    </location>
</feature>
<feature type="transmembrane region" description="Helical" evidence="16">
    <location>
        <begin position="517"/>
        <end position="541"/>
    </location>
</feature>
<keyword evidence="8" id="KW-0862">Zinc</keyword>
<evidence type="ECO:0000256" key="13">
    <source>
        <dbReference type="ARBA" id="ARBA00023303"/>
    </source>
</evidence>
<evidence type="ECO:0000256" key="7">
    <source>
        <dbReference type="ARBA" id="ARBA00022771"/>
    </source>
</evidence>
<evidence type="ECO:0000256" key="6">
    <source>
        <dbReference type="ARBA" id="ARBA00022737"/>
    </source>
</evidence>
<keyword evidence="4 16" id="KW-0812">Transmembrane</keyword>
<accession>A0A9P0GTQ9</accession>
<evidence type="ECO:0000256" key="12">
    <source>
        <dbReference type="ARBA" id="ARBA00023136"/>
    </source>
</evidence>
<evidence type="ECO:0000256" key="9">
    <source>
        <dbReference type="ARBA" id="ARBA00022989"/>
    </source>
</evidence>
<dbReference type="CDD" id="cd15489">
    <property type="entry name" value="PHD_SF"/>
    <property type="match status" value="1"/>
</dbReference>
<keyword evidence="3" id="KW-0716">Sensory transduction</keyword>
<evidence type="ECO:0000313" key="19">
    <source>
        <dbReference type="Proteomes" id="UP001153737"/>
    </source>
</evidence>
<evidence type="ECO:0000256" key="15">
    <source>
        <dbReference type="PROSITE-ProRule" id="PRU00146"/>
    </source>
</evidence>
<dbReference type="SUPFAM" id="SSF48403">
    <property type="entry name" value="Ankyrin repeat"/>
    <property type="match status" value="2"/>
</dbReference>
<evidence type="ECO:0000256" key="5">
    <source>
        <dbReference type="ARBA" id="ARBA00022723"/>
    </source>
</evidence>
<dbReference type="SMART" id="SM00248">
    <property type="entry name" value="ANK"/>
    <property type="match status" value="7"/>
</dbReference>
<feature type="transmembrane region" description="Helical" evidence="16">
    <location>
        <begin position="616"/>
        <end position="632"/>
    </location>
</feature>
<evidence type="ECO:0000313" key="18">
    <source>
        <dbReference type="EMBL" id="CAH1159693.1"/>
    </source>
</evidence>
<dbReference type="InterPro" id="IPR002110">
    <property type="entry name" value="Ankyrin_rpt"/>
</dbReference>
<dbReference type="InterPro" id="IPR013083">
    <property type="entry name" value="Znf_RING/FYVE/PHD"/>
</dbReference>
<comment type="subcellular location">
    <subcellularLocation>
        <location evidence="1">Membrane</location>
        <topology evidence="1">Multi-pass membrane protein</topology>
    </subcellularLocation>
</comment>
<dbReference type="EMBL" id="OU896709">
    <property type="protein sequence ID" value="CAH1159693.1"/>
    <property type="molecule type" value="Genomic_DNA"/>
</dbReference>
<dbReference type="PROSITE" id="PS50016">
    <property type="entry name" value="ZF_PHD_2"/>
    <property type="match status" value="1"/>
</dbReference>
<dbReference type="AlphaFoldDB" id="A0A9P0GTQ9"/>
<dbReference type="PANTHER" id="PTHR47143:SF4">
    <property type="entry name" value="TRANSIENT RECEPTOR POTENTIAL CATION CHANNEL PROTEIN PAINLESS"/>
    <property type="match status" value="1"/>
</dbReference>
<dbReference type="PROSITE" id="PS01359">
    <property type="entry name" value="ZF_PHD_1"/>
    <property type="match status" value="1"/>
</dbReference>
<evidence type="ECO:0000256" key="8">
    <source>
        <dbReference type="ARBA" id="ARBA00022833"/>
    </source>
</evidence>
<dbReference type="PROSITE" id="PS50297">
    <property type="entry name" value="ANK_REP_REGION"/>
    <property type="match status" value="1"/>
</dbReference>
<feature type="transmembrane region" description="Helical" evidence="16">
    <location>
        <begin position="591"/>
        <end position="610"/>
    </location>
</feature>
<proteinExistence type="predicted"/>
<name>A0A9P0GTQ9_PHACE</name>
<dbReference type="Gene3D" id="1.25.40.20">
    <property type="entry name" value="Ankyrin repeat-containing domain"/>
    <property type="match status" value="2"/>
</dbReference>
<feature type="transmembrane region" description="Helical" evidence="16">
    <location>
        <begin position="726"/>
        <end position="748"/>
    </location>
</feature>
<protein>
    <recommendedName>
        <fullName evidence="17">PHD-type domain-containing protein</fullName>
    </recommendedName>
</protein>
<dbReference type="InterPro" id="IPR001965">
    <property type="entry name" value="Znf_PHD"/>
</dbReference>
<reference evidence="18" key="1">
    <citation type="submission" date="2022-01" db="EMBL/GenBank/DDBJ databases">
        <authorList>
            <person name="King R."/>
        </authorList>
    </citation>
    <scope>NUCLEOTIDE SEQUENCE</scope>
</reference>
<evidence type="ECO:0000256" key="14">
    <source>
        <dbReference type="PROSITE-ProRule" id="PRU00023"/>
    </source>
</evidence>
<dbReference type="Proteomes" id="UP001153737">
    <property type="component" value="Chromosome 3"/>
</dbReference>
<dbReference type="Pfam" id="PF00520">
    <property type="entry name" value="Ion_trans"/>
    <property type="match status" value="1"/>
</dbReference>
<dbReference type="InterPro" id="IPR052076">
    <property type="entry name" value="TRP_cation_channel"/>
</dbReference>
<dbReference type="GO" id="GO:0008270">
    <property type="term" value="F:zinc ion binding"/>
    <property type="evidence" value="ECO:0007669"/>
    <property type="project" value="UniProtKB-KW"/>
</dbReference>
<dbReference type="GO" id="GO:0034703">
    <property type="term" value="C:cation channel complex"/>
    <property type="evidence" value="ECO:0007669"/>
    <property type="project" value="UniProtKB-ARBA"/>
</dbReference>
<dbReference type="OrthoDB" id="2157354at2759"/>
<evidence type="ECO:0000256" key="3">
    <source>
        <dbReference type="ARBA" id="ARBA00022606"/>
    </source>
</evidence>
<dbReference type="Pfam" id="PF00023">
    <property type="entry name" value="Ank"/>
    <property type="match status" value="1"/>
</dbReference>
<keyword evidence="5" id="KW-0479">Metal-binding</keyword>
<dbReference type="Gene3D" id="3.30.40.10">
    <property type="entry name" value="Zinc/RING finger domain, C3HC4 (zinc finger)"/>
    <property type="match status" value="1"/>
</dbReference>
<feature type="repeat" description="ANK" evidence="14">
    <location>
        <begin position="388"/>
        <end position="420"/>
    </location>
</feature>
<sequence>MNTKLNDDENANLLRTNSICPTPETELLDMLTACSKTNVKPEIVKALIDLGANLTYSNEEEWQAIHCAAHATNSSILKVVIDCMKRRKVDINTLQQGNNALHVLIKFGKSASKEQFNECAKILVEEGINVNLGDGKDISPILWAAGKGYKDVIKTILEKSPISVDLDSHKLRGKTAREIITSGNLYEGQLPEKIIDSNDRFDVLLKLIKTKNESGFIKYENDDIYFVDSNNTSKPLLQMACEKGLTKVVKHLIDKGADPYLKVKIENSYIKIAAEHGFHEIFKLLLNHYPKDQKPHLILTTLFKYYENKAFPEAGKDWTKCYRHFMEYIKRRRGILDTNKLDQSKNSPLHFKTNEPILDINESDQSENSPLYFEKNEDILDINELDQSKNSPLHYAMRYCEPEITEELLALGASLGAKNKFGVMPVQDMEPEKLEKHLDQCIQIDTEERKEKEDLRFTFNYRTLIPPEISFGSVGSRELLHETEVISYMSKAPEFKHLLTHPVIVSFLFMKWHRIRWLFYTNLTFYIAFFASLVVFIFTSYANVNPEDSLKEFFGMFSWITLLVTWLILLLRELFQVAVSPTKYFKNFENYIELVLIFITGFILFIPSPSEDTKKQLSAISILLAAFELVLLSGQHPKLSTNFVILRTVSYNFFKFLIWYSLLIIAFALSFYILFTNTQSKQGDETSEQKNEDFFKDPGISMFKTIVMLTGEFDLNFHTFPIMSKLIFVLFIFMIVIILMNLLNALAVSDTQIIKNDAELLGHIYRTQHIMYVESVLLGNILLRIILNKIKFLFCCCPFDIENTLLQPNKYEMKVSPNNDGQIEISVEDDNGSCSNIHLDKDTIRRTMSIVQARKQREIREKTKLRHELADTCGLCDKSCKNSFAIACNQCSIRYHIKCVDLTTARLNYYAADQWFCRKCKREVTTATKNQPRSSKAEQRDTKEYTINDIMHKLVYIEQNYVSLLEKFGPKAR</sequence>
<evidence type="ECO:0000256" key="1">
    <source>
        <dbReference type="ARBA" id="ARBA00004141"/>
    </source>
</evidence>
<evidence type="ECO:0000256" key="11">
    <source>
        <dbReference type="ARBA" id="ARBA00023065"/>
    </source>
</evidence>
<keyword evidence="7 15" id="KW-0863">Zinc-finger</keyword>
<keyword evidence="10 14" id="KW-0040">ANK repeat</keyword>
<evidence type="ECO:0000256" key="16">
    <source>
        <dbReference type="SAM" id="Phobius"/>
    </source>
</evidence>
<feature type="domain" description="PHD-type" evidence="17">
    <location>
        <begin position="870"/>
        <end position="923"/>
    </location>
</feature>
<gene>
    <name evidence="18" type="ORF">PHAECO_LOCUS7438</name>
</gene>
<dbReference type="PROSITE" id="PS50088">
    <property type="entry name" value="ANK_REPEAT"/>
    <property type="match status" value="1"/>
</dbReference>
<keyword evidence="19" id="KW-1185">Reference proteome</keyword>
<evidence type="ECO:0000256" key="10">
    <source>
        <dbReference type="ARBA" id="ARBA00023043"/>
    </source>
</evidence>
<keyword evidence="12 16" id="KW-0472">Membrane</keyword>
<reference evidence="18" key="2">
    <citation type="submission" date="2022-10" db="EMBL/GenBank/DDBJ databases">
        <authorList>
            <consortium name="ENA_rothamsted_submissions"/>
            <consortium name="culmorum"/>
            <person name="King R."/>
        </authorList>
    </citation>
    <scope>NUCLEOTIDE SEQUENCE</scope>
</reference>
<dbReference type="SUPFAM" id="SSF57903">
    <property type="entry name" value="FYVE/PHD zinc finger"/>
    <property type="match status" value="1"/>
</dbReference>
<dbReference type="InterPro" id="IPR019786">
    <property type="entry name" value="Zinc_finger_PHD-type_CS"/>
</dbReference>
<dbReference type="PANTHER" id="PTHR47143">
    <property type="entry name" value="TRANSIENT RECEPTOR POTENTIAL CATION CHANNEL PROTEIN PAINLESS"/>
    <property type="match status" value="1"/>
</dbReference>
<dbReference type="InterPro" id="IPR019787">
    <property type="entry name" value="Znf_PHD-finger"/>
</dbReference>
<evidence type="ECO:0000256" key="4">
    <source>
        <dbReference type="ARBA" id="ARBA00022692"/>
    </source>
</evidence>
<dbReference type="GO" id="GO:0005216">
    <property type="term" value="F:monoatomic ion channel activity"/>
    <property type="evidence" value="ECO:0007669"/>
    <property type="project" value="InterPro"/>
</dbReference>
<dbReference type="InterPro" id="IPR036770">
    <property type="entry name" value="Ankyrin_rpt-contain_sf"/>
</dbReference>
<feature type="transmembrane region" description="Helical" evidence="16">
    <location>
        <begin position="553"/>
        <end position="571"/>
    </location>
</feature>
<keyword evidence="13" id="KW-0407">Ion channel</keyword>
<dbReference type="SMART" id="SM00249">
    <property type="entry name" value="PHD"/>
    <property type="match status" value="1"/>
</dbReference>
<keyword evidence="11" id="KW-0406">Ion transport</keyword>
<evidence type="ECO:0000256" key="2">
    <source>
        <dbReference type="ARBA" id="ARBA00022448"/>
    </source>
</evidence>
<dbReference type="Pfam" id="PF00628">
    <property type="entry name" value="PHD"/>
    <property type="match status" value="1"/>
</dbReference>
<dbReference type="InterPro" id="IPR011011">
    <property type="entry name" value="Znf_FYVE_PHD"/>
</dbReference>
<dbReference type="InterPro" id="IPR005821">
    <property type="entry name" value="Ion_trans_dom"/>
</dbReference>
<keyword evidence="6" id="KW-0677">Repeat</keyword>
<evidence type="ECO:0000259" key="17">
    <source>
        <dbReference type="PROSITE" id="PS50016"/>
    </source>
</evidence>